<gene>
    <name evidence="1" type="ORF">Pka01_45320</name>
</gene>
<dbReference type="Pfam" id="PF11390">
    <property type="entry name" value="FdsD"/>
    <property type="match status" value="1"/>
</dbReference>
<evidence type="ECO:0000313" key="2">
    <source>
        <dbReference type="Proteomes" id="UP000630097"/>
    </source>
</evidence>
<reference evidence="1 2" key="1">
    <citation type="submission" date="2021-01" db="EMBL/GenBank/DDBJ databases">
        <title>Whole genome shotgun sequence of Planotetraspora kaengkrachanensis NBRC 104272.</title>
        <authorList>
            <person name="Komaki H."/>
            <person name="Tamura T."/>
        </authorList>
    </citation>
    <scope>NUCLEOTIDE SEQUENCE [LARGE SCALE GENOMIC DNA]</scope>
    <source>
        <strain evidence="1 2">NBRC 104272</strain>
    </source>
</reference>
<accession>A0A8J3PUR1</accession>
<dbReference type="AlphaFoldDB" id="A0A8J3PUR1"/>
<dbReference type="EMBL" id="BONV01000019">
    <property type="protein sequence ID" value="GIG81405.1"/>
    <property type="molecule type" value="Genomic_DNA"/>
</dbReference>
<name>A0A8J3PUR1_9ACTN</name>
<sequence>MTTTHTPPHIRLANEISAQFQQRDPAAAAQEIAQHIQSFWDPRMRAKLIADAGAPGSGLDPLAVAAAALLPPAVHG</sequence>
<dbReference type="Proteomes" id="UP000630097">
    <property type="component" value="Unassembled WGS sequence"/>
</dbReference>
<protein>
    <recommendedName>
        <fullName evidence="3">Formate dehydrogenase subunit delta</fullName>
    </recommendedName>
</protein>
<proteinExistence type="predicted"/>
<keyword evidence="2" id="KW-1185">Reference proteome</keyword>
<dbReference type="InterPro" id="IPR021074">
    <property type="entry name" value="Formate_DH_dsu"/>
</dbReference>
<comment type="caution">
    <text evidence="1">The sequence shown here is derived from an EMBL/GenBank/DDBJ whole genome shotgun (WGS) entry which is preliminary data.</text>
</comment>
<evidence type="ECO:0000313" key="1">
    <source>
        <dbReference type="EMBL" id="GIG81405.1"/>
    </source>
</evidence>
<evidence type="ECO:0008006" key="3">
    <source>
        <dbReference type="Google" id="ProtNLM"/>
    </source>
</evidence>
<organism evidence="1 2">
    <name type="scientific">Planotetraspora kaengkrachanensis</name>
    <dbReference type="NCBI Taxonomy" id="575193"/>
    <lineage>
        <taxon>Bacteria</taxon>
        <taxon>Bacillati</taxon>
        <taxon>Actinomycetota</taxon>
        <taxon>Actinomycetes</taxon>
        <taxon>Streptosporangiales</taxon>
        <taxon>Streptosporangiaceae</taxon>
        <taxon>Planotetraspora</taxon>
    </lineage>
</organism>
<dbReference type="RefSeq" id="WP_203884761.1">
    <property type="nucleotide sequence ID" value="NZ_BAABHH010000018.1"/>
</dbReference>